<accession>A0A932GN61</accession>
<dbReference type="EMBL" id="JACPSX010000058">
    <property type="protein sequence ID" value="MBI3014127.1"/>
    <property type="molecule type" value="Genomic_DNA"/>
</dbReference>
<dbReference type="InterPro" id="IPR036188">
    <property type="entry name" value="FAD/NAD-bd_sf"/>
</dbReference>
<gene>
    <name evidence="2" type="ORF">HYY65_03455</name>
</gene>
<dbReference type="PANTHER" id="PTHR42685">
    <property type="entry name" value="GERANYLGERANYL DIPHOSPHATE REDUCTASE"/>
    <property type="match status" value="1"/>
</dbReference>
<dbReference type="Gene3D" id="3.50.50.60">
    <property type="entry name" value="FAD/NAD(P)-binding domain"/>
    <property type="match status" value="1"/>
</dbReference>
<dbReference type="AlphaFoldDB" id="A0A932GN61"/>
<feature type="region of interest" description="Disordered" evidence="1">
    <location>
        <begin position="449"/>
        <end position="469"/>
    </location>
</feature>
<comment type="caution">
    <text evidence="2">The sequence shown here is derived from an EMBL/GenBank/DDBJ whole genome shotgun (WGS) entry which is preliminary data.</text>
</comment>
<dbReference type="SUPFAM" id="SSF51905">
    <property type="entry name" value="FAD/NAD(P)-binding domain"/>
    <property type="match status" value="1"/>
</dbReference>
<evidence type="ECO:0000313" key="3">
    <source>
        <dbReference type="Proteomes" id="UP000741360"/>
    </source>
</evidence>
<feature type="compositionally biased region" description="Basic and acidic residues" evidence="1">
    <location>
        <begin position="453"/>
        <end position="469"/>
    </location>
</feature>
<sequence>MGKHRIRLQPGDRVAIVGGGPAGSLFAIQLLQKARALHLPLEVTILDSKSFLSTGGKGCNMCAGVVGASFLDHLKELGIPLDPAIIQQEVAGYSLNGPSLSAFVKGEKEQEIATLFRGAGPGHGREVLHPGSFDYFLLQRAQEEGARYLNWRIDHLEFGIGPEGLCRLHGKGKSQEYTAALVVGAFGVMSGIHKAFSFGYRRPRTWHACQAELYLPRDPPRMRYSRLIHIFTSKDPHLRFVAFTPKGPYLTVTGIGKHVMIADLRKEIEENLSIQFCLPKQWEIACHCHPQVPITTCRKPYDDRVVIIGDACVSRYLKSGIESAYWTARYAAEAALKHGVDRSSLQRHYFWRCLATFAFDNLCGKLFFGLYHFISRRPLLARGFIQAVRREQHLKLRRNRPVSQVLWHLFTGDSPYRSIILLALNPRVVLRFLRGIFLARVRIRGRTSRSRNRKLDNTRKVPERSVHHG</sequence>
<proteinExistence type="predicted"/>
<organism evidence="2 3">
    <name type="scientific">Tectimicrobiota bacterium</name>
    <dbReference type="NCBI Taxonomy" id="2528274"/>
    <lineage>
        <taxon>Bacteria</taxon>
        <taxon>Pseudomonadati</taxon>
        <taxon>Nitrospinota/Tectimicrobiota group</taxon>
        <taxon>Candidatus Tectimicrobiota</taxon>
    </lineage>
</organism>
<evidence type="ECO:0000313" key="2">
    <source>
        <dbReference type="EMBL" id="MBI3014127.1"/>
    </source>
</evidence>
<dbReference type="PANTHER" id="PTHR42685:SF22">
    <property type="entry name" value="CONDITIONED MEDIUM FACTOR RECEPTOR 1"/>
    <property type="match status" value="1"/>
</dbReference>
<evidence type="ECO:0008006" key="4">
    <source>
        <dbReference type="Google" id="ProtNLM"/>
    </source>
</evidence>
<reference evidence="2" key="1">
    <citation type="submission" date="2020-07" db="EMBL/GenBank/DDBJ databases">
        <title>Huge and variable diversity of episymbiotic CPR bacteria and DPANN archaea in groundwater ecosystems.</title>
        <authorList>
            <person name="He C.Y."/>
            <person name="Keren R."/>
            <person name="Whittaker M."/>
            <person name="Farag I.F."/>
            <person name="Doudna J."/>
            <person name="Cate J.H.D."/>
            <person name="Banfield J.F."/>
        </authorList>
    </citation>
    <scope>NUCLEOTIDE SEQUENCE</scope>
    <source>
        <strain evidence="2">NC_groundwater_717_Ag_S-0.2um_59_8</strain>
    </source>
</reference>
<name>A0A932GN61_UNCTE</name>
<dbReference type="Proteomes" id="UP000741360">
    <property type="component" value="Unassembled WGS sequence"/>
</dbReference>
<evidence type="ECO:0000256" key="1">
    <source>
        <dbReference type="SAM" id="MobiDB-lite"/>
    </source>
</evidence>
<protein>
    <recommendedName>
        <fullName evidence="4">NAD(P)/FAD-dependent oxidoreductase</fullName>
    </recommendedName>
</protein>
<dbReference type="InterPro" id="IPR050407">
    <property type="entry name" value="Geranylgeranyl_reductase"/>
</dbReference>